<proteinExistence type="predicted"/>
<dbReference type="AlphaFoldDB" id="A0A382V7R2"/>
<sequence length="221" mass="22862">VKKFLGRFVLIAVICAFTAPAYAQRGYGASVAAGNDEVFVGEAGNVISSGFVYVYRQTTNGWREVAKLKASDAADRDRFGHSMFVDDDLLLVGGGVGVGKVYVFQRDAEEWVEVGSIMSTDGAEGDGFGNAIAASDEFMIVGASGHNERQGAAYIFGRSDAGWSQVAKLVATNPAPLEEDQETAEGGRRGGRRGGQAGGGGRGGRGGRGPSAPPMFGSAVA</sequence>
<feature type="non-terminal residue" evidence="3">
    <location>
        <position position="1"/>
    </location>
</feature>
<evidence type="ECO:0000256" key="2">
    <source>
        <dbReference type="SAM" id="MobiDB-lite"/>
    </source>
</evidence>
<dbReference type="InterPro" id="IPR028994">
    <property type="entry name" value="Integrin_alpha_N"/>
</dbReference>
<evidence type="ECO:0000313" key="3">
    <source>
        <dbReference type="EMBL" id="SVD42514.1"/>
    </source>
</evidence>
<dbReference type="PANTHER" id="PTHR36220">
    <property type="entry name" value="UNNAMED PRODUCT"/>
    <property type="match status" value="1"/>
</dbReference>
<dbReference type="Pfam" id="PF14312">
    <property type="entry name" value="FG-GAP_2"/>
    <property type="match status" value="2"/>
</dbReference>
<dbReference type="Gene3D" id="2.130.10.130">
    <property type="entry name" value="Integrin alpha, N-terminal"/>
    <property type="match status" value="2"/>
</dbReference>
<dbReference type="InterPro" id="IPR011043">
    <property type="entry name" value="Gal_Oxase/kelch_b-propeller"/>
</dbReference>
<organism evidence="3">
    <name type="scientific">marine metagenome</name>
    <dbReference type="NCBI Taxonomy" id="408172"/>
    <lineage>
        <taxon>unclassified sequences</taxon>
        <taxon>metagenomes</taxon>
        <taxon>ecological metagenomes</taxon>
    </lineage>
</organism>
<protein>
    <recommendedName>
        <fullName evidence="4">PKD domain-containing protein</fullName>
    </recommendedName>
</protein>
<keyword evidence="1" id="KW-0732">Signal</keyword>
<dbReference type="SUPFAM" id="SSF50965">
    <property type="entry name" value="Galactose oxidase, central domain"/>
    <property type="match status" value="1"/>
</dbReference>
<gene>
    <name evidence="3" type="ORF">METZ01_LOCUS395368</name>
</gene>
<feature type="region of interest" description="Disordered" evidence="2">
    <location>
        <begin position="172"/>
        <end position="221"/>
    </location>
</feature>
<reference evidence="3" key="1">
    <citation type="submission" date="2018-05" db="EMBL/GenBank/DDBJ databases">
        <authorList>
            <person name="Lanie J.A."/>
            <person name="Ng W.-L."/>
            <person name="Kazmierczak K.M."/>
            <person name="Andrzejewski T.M."/>
            <person name="Davidsen T.M."/>
            <person name="Wayne K.J."/>
            <person name="Tettelin H."/>
            <person name="Glass J.I."/>
            <person name="Rusch D."/>
            <person name="Podicherti R."/>
            <person name="Tsui H.-C.T."/>
            <person name="Winkler M.E."/>
        </authorList>
    </citation>
    <scope>NUCLEOTIDE SEQUENCE</scope>
</reference>
<evidence type="ECO:0008006" key="4">
    <source>
        <dbReference type="Google" id="ProtNLM"/>
    </source>
</evidence>
<name>A0A382V7R2_9ZZZZ</name>
<dbReference type="PANTHER" id="PTHR36220:SF1">
    <property type="entry name" value="GAMMA TUBULIN COMPLEX COMPONENT C-TERMINAL DOMAIN-CONTAINING PROTEIN"/>
    <property type="match status" value="1"/>
</dbReference>
<accession>A0A382V7R2</accession>
<evidence type="ECO:0000256" key="1">
    <source>
        <dbReference type="ARBA" id="ARBA00022729"/>
    </source>
</evidence>
<dbReference type="EMBL" id="UINC01149819">
    <property type="protein sequence ID" value="SVD42514.1"/>
    <property type="molecule type" value="Genomic_DNA"/>
</dbReference>
<dbReference type="InterPro" id="IPR013517">
    <property type="entry name" value="FG-GAP"/>
</dbReference>
<feature type="compositionally biased region" description="Gly residues" evidence="2">
    <location>
        <begin position="193"/>
        <end position="209"/>
    </location>
</feature>
<feature type="non-terminal residue" evidence="3">
    <location>
        <position position="221"/>
    </location>
</feature>